<dbReference type="SUPFAM" id="SSF48403">
    <property type="entry name" value="Ankyrin repeat"/>
    <property type="match status" value="1"/>
</dbReference>
<evidence type="ECO:0000313" key="4">
    <source>
        <dbReference type="EMBL" id="KAK0704493.1"/>
    </source>
</evidence>
<dbReference type="PANTHER" id="PTHR24178">
    <property type="entry name" value="MOLTING PROTEIN MLT-4"/>
    <property type="match status" value="1"/>
</dbReference>
<accession>A0AA40DLS3</accession>
<dbReference type="InterPro" id="IPR025676">
    <property type="entry name" value="Clr5_dom"/>
</dbReference>
<keyword evidence="2" id="KW-0040">ANK repeat</keyword>
<dbReference type="Pfam" id="PF00023">
    <property type="entry name" value="Ank"/>
    <property type="match status" value="1"/>
</dbReference>
<dbReference type="InterPro" id="IPR002110">
    <property type="entry name" value="Ankyrin_rpt"/>
</dbReference>
<sequence>MTKSWSPEVKEEVRKLYHQDKKSLPEVMEAIHQRLGFFASYTKHSQTLQPKPSKQSFPQVNWRLKSYQDPNLRMCNNIETPQLALPGFDNSPSPLDKSPFYAGSADIRSLLLESIQVSSQDDEGNTPLHYAALQPLLGSGATAIDTLLAAEAGNDVNRTNKAGMTPFHNLLDRRYIQSPHFSAHFIYITSFLNQGASVTKPFPDGRTPLQVFLSRARNEWIHRQPNNSDPSMLDERRALQVFLDKGASSTVPMPSGDPIAVHYLREIISTPPLLKRTLIAKDLCKSSPPGPVNTDTGDSLLHETSASMRQTPRDHGPEMLDLMRALLQQPGADPNLRNRRGETPLLVLLGEPLVDLAVVKSAMDLLLANGANGWLQDPEGRCAMLEWVKLSARNEVLQPLPRGGWGDWEGGPLVMCGGSEMLGDEEELYEEGMVMMRSGGF</sequence>
<evidence type="ECO:0000313" key="5">
    <source>
        <dbReference type="Proteomes" id="UP001172102"/>
    </source>
</evidence>
<dbReference type="Proteomes" id="UP001172102">
    <property type="component" value="Unassembled WGS sequence"/>
</dbReference>
<evidence type="ECO:0000259" key="3">
    <source>
        <dbReference type="Pfam" id="PF14420"/>
    </source>
</evidence>
<keyword evidence="1" id="KW-0677">Repeat</keyword>
<organism evidence="4 5">
    <name type="scientific">Lasiosphaeris hirsuta</name>
    <dbReference type="NCBI Taxonomy" id="260670"/>
    <lineage>
        <taxon>Eukaryota</taxon>
        <taxon>Fungi</taxon>
        <taxon>Dikarya</taxon>
        <taxon>Ascomycota</taxon>
        <taxon>Pezizomycotina</taxon>
        <taxon>Sordariomycetes</taxon>
        <taxon>Sordariomycetidae</taxon>
        <taxon>Sordariales</taxon>
        <taxon>Lasiosphaeriaceae</taxon>
        <taxon>Lasiosphaeris</taxon>
    </lineage>
</organism>
<protein>
    <recommendedName>
        <fullName evidence="3">Clr5 domain-containing protein</fullName>
    </recommendedName>
</protein>
<proteinExistence type="predicted"/>
<dbReference type="Gene3D" id="1.25.40.20">
    <property type="entry name" value="Ankyrin repeat-containing domain"/>
    <property type="match status" value="1"/>
</dbReference>
<evidence type="ECO:0000256" key="2">
    <source>
        <dbReference type="ARBA" id="ARBA00023043"/>
    </source>
</evidence>
<name>A0AA40DLS3_9PEZI</name>
<dbReference type="InterPro" id="IPR036770">
    <property type="entry name" value="Ankyrin_rpt-contain_sf"/>
</dbReference>
<dbReference type="AlphaFoldDB" id="A0AA40DLS3"/>
<dbReference type="EMBL" id="JAUKUA010000007">
    <property type="protein sequence ID" value="KAK0704493.1"/>
    <property type="molecule type" value="Genomic_DNA"/>
</dbReference>
<keyword evidence="5" id="KW-1185">Reference proteome</keyword>
<gene>
    <name evidence="4" type="ORF">B0H67DRAFT_557293</name>
</gene>
<reference evidence="4" key="1">
    <citation type="submission" date="2023-06" db="EMBL/GenBank/DDBJ databases">
        <title>Genome-scale phylogeny and comparative genomics of the fungal order Sordariales.</title>
        <authorList>
            <consortium name="Lawrence Berkeley National Laboratory"/>
            <person name="Hensen N."/>
            <person name="Bonometti L."/>
            <person name="Westerberg I."/>
            <person name="Brannstrom I.O."/>
            <person name="Guillou S."/>
            <person name="Cros-Aarteil S."/>
            <person name="Calhoun S."/>
            <person name="Haridas S."/>
            <person name="Kuo A."/>
            <person name="Mondo S."/>
            <person name="Pangilinan J."/>
            <person name="Riley R."/>
            <person name="Labutti K."/>
            <person name="Andreopoulos B."/>
            <person name="Lipzen A."/>
            <person name="Chen C."/>
            <person name="Yanf M."/>
            <person name="Daum C."/>
            <person name="Ng V."/>
            <person name="Clum A."/>
            <person name="Steindorff A."/>
            <person name="Ohm R."/>
            <person name="Martin F."/>
            <person name="Silar P."/>
            <person name="Natvig D."/>
            <person name="Lalanne C."/>
            <person name="Gautier V."/>
            <person name="Ament-Velasquez S.L."/>
            <person name="Kruys A."/>
            <person name="Hutchinson M.I."/>
            <person name="Powell A.J."/>
            <person name="Barry K."/>
            <person name="Miller A.N."/>
            <person name="Grigoriev I.V."/>
            <person name="Debuchy R."/>
            <person name="Gladieux P."/>
            <person name="Thoren M.H."/>
            <person name="Johannesson H."/>
        </authorList>
    </citation>
    <scope>NUCLEOTIDE SEQUENCE</scope>
    <source>
        <strain evidence="4">SMH4607-1</strain>
    </source>
</reference>
<evidence type="ECO:0000256" key="1">
    <source>
        <dbReference type="ARBA" id="ARBA00022737"/>
    </source>
</evidence>
<comment type="caution">
    <text evidence="4">The sequence shown here is derived from an EMBL/GenBank/DDBJ whole genome shotgun (WGS) entry which is preliminary data.</text>
</comment>
<feature type="domain" description="Clr5" evidence="3">
    <location>
        <begin position="3"/>
        <end position="41"/>
    </location>
</feature>
<dbReference type="Pfam" id="PF14420">
    <property type="entry name" value="Clr5"/>
    <property type="match status" value="1"/>
</dbReference>